<proteinExistence type="predicted"/>
<accession>A0AA36N2S0</accession>
<keyword evidence="2" id="KW-1185">Reference proteome</keyword>
<comment type="caution">
    <text evidence="1">The sequence shown here is derived from an EMBL/GenBank/DDBJ whole genome shotgun (WGS) entry which is preliminary data.</text>
</comment>
<reference evidence="1" key="1">
    <citation type="submission" date="2023-08" db="EMBL/GenBank/DDBJ databases">
        <authorList>
            <person name="Chen Y."/>
            <person name="Shah S."/>
            <person name="Dougan E. K."/>
            <person name="Thang M."/>
            <person name="Chan C."/>
        </authorList>
    </citation>
    <scope>NUCLEOTIDE SEQUENCE</scope>
</reference>
<dbReference type="Proteomes" id="UP001178507">
    <property type="component" value="Unassembled WGS sequence"/>
</dbReference>
<gene>
    <name evidence="1" type="ORF">EVOR1521_LOCUS13584</name>
</gene>
<evidence type="ECO:0000313" key="2">
    <source>
        <dbReference type="Proteomes" id="UP001178507"/>
    </source>
</evidence>
<protein>
    <submittedName>
        <fullName evidence="1">Uncharacterized protein</fullName>
    </submittedName>
</protein>
<organism evidence="1 2">
    <name type="scientific">Effrenium voratum</name>
    <dbReference type="NCBI Taxonomy" id="2562239"/>
    <lineage>
        <taxon>Eukaryota</taxon>
        <taxon>Sar</taxon>
        <taxon>Alveolata</taxon>
        <taxon>Dinophyceae</taxon>
        <taxon>Suessiales</taxon>
        <taxon>Symbiodiniaceae</taxon>
        <taxon>Effrenium</taxon>
    </lineage>
</organism>
<dbReference type="AlphaFoldDB" id="A0AA36N2S0"/>
<name>A0AA36N2S0_9DINO</name>
<dbReference type="EMBL" id="CAUJNA010001535">
    <property type="protein sequence ID" value="CAJ1387521.1"/>
    <property type="molecule type" value="Genomic_DNA"/>
</dbReference>
<sequence>MAKSAEALAREVKIKYRSSSNLVLRRGILFYNEDMQTVEIECSTRTEDEQTASTMVKLSGVNTVKAMDYIEGTRVNCVLILRLKPDTSEDALCNNPSPPQEEEVILQFARVEDRDNWDTGLRFLINALEVTVAKDQVDVPTRGFSRIKKVRLEEPRAGVLVAGRFELANGEEAMLEVTEEMADAKNLNSFIVEWVQQKCVQPSETTSLYRLVKSLVHRVTLDSKTADIIKRINDCHFDRMLQAQGKGTDQGHLVLELTKAHLREIDHEIPKIIGQQGPDGERRCEGRRDLAAKSEKLLQCGILKSWLASSCLPAEEGSTREESILAEEGLPAQVRKKMSEAESAAEESGKEALYLDQVPKTVTPVEVKEKGLLYFRKPDNSLRHLATAWLEVRQTVVKRRTMGVGRRDSKKTSAKRRAAPVKSQFWQKKVESEGRKELGDSAHPGVIFRYNIKQGWGFIKPDNMSGLPAQVRKKMSEAESAAEESGKEALYLDQVPKTVTPVEVKEKGLLYFRKPDNSLQHLATAWLEVRQTVVKRRTMGVGRRDSKKTSAKRRAAPVKSQFWQKKVESEGRKELGDSAHPGVIFRYNIKQGYLSERRSTDTCLPAQVRKKMSEAESAAEESGKEVKEKGLLYFRKPDVNHTDGFKLSTEVPVTFRVYVDDKGAGAMDVSMA</sequence>
<evidence type="ECO:0000313" key="1">
    <source>
        <dbReference type="EMBL" id="CAJ1387521.1"/>
    </source>
</evidence>